<reference evidence="2 3" key="1">
    <citation type="submission" date="2016-10" db="EMBL/GenBank/DDBJ databases">
        <authorList>
            <person name="Varghese N."/>
            <person name="Submissions S."/>
        </authorList>
    </citation>
    <scope>NUCLEOTIDE SEQUENCE [LARGE SCALE GENOMIC DNA]</scope>
    <source>
        <strain evidence="2 3">WCP15</strain>
    </source>
</reference>
<proteinExistence type="predicted"/>
<feature type="transmembrane region" description="Helical" evidence="1">
    <location>
        <begin position="247"/>
        <end position="269"/>
    </location>
</feature>
<dbReference type="EMBL" id="FNWT01000005">
    <property type="protein sequence ID" value="SEH55517.1"/>
    <property type="molecule type" value="Genomic_DNA"/>
</dbReference>
<evidence type="ECO:0000313" key="2">
    <source>
        <dbReference type="EMBL" id="SEH55517.1"/>
    </source>
</evidence>
<feature type="transmembrane region" description="Helical" evidence="1">
    <location>
        <begin position="206"/>
        <end position="235"/>
    </location>
</feature>
<feature type="transmembrane region" description="Helical" evidence="1">
    <location>
        <begin position="112"/>
        <end position="128"/>
    </location>
</feature>
<protein>
    <submittedName>
        <fullName evidence="2">Uncharacterized protein</fullName>
    </submittedName>
</protein>
<keyword evidence="1" id="KW-0812">Transmembrane</keyword>
<feature type="transmembrane region" description="Helical" evidence="1">
    <location>
        <begin position="34"/>
        <end position="57"/>
    </location>
</feature>
<comment type="caution">
    <text evidence="2">The sequence shown here is derived from an EMBL/GenBank/DDBJ whole genome shotgun (WGS) entry which is preliminary data.</text>
</comment>
<dbReference type="RefSeq" id="WP_159443966.1">
    <property type="nucleotide sequence ID" value="NZ_FNWT01000005.1"/>
</dbReference>
<accession>A0A1H6J5G7</accession>
<feature type="transmembrane region" description="Helical" evidence="1">
    <location>
        <begin position="134"/>
        <end position="155"/>
    </location>
</feature>
<organism evidence="2 3">
    <name type="scientific">Parafannyhessea umbonata</name>
    <dbReference type="NCBI Taxonomy" id="604330"/>
    <lineage>
        <taxon>Bacteria</taxon>
        <taxon>Bacillati</taxon>
        <taxon>Actinomycetota</taxon>
        <taxon>Coriobacteriia</taxon>
        <taxon>Coriobacteriales</taxon>
        <taxon>Atopobiaceae</taxon>
        <taxon>Parafannyhessea</taxon>
    </lineage>
</organism>
<feature type="transmembrane region" description="Helical" evidence="1">
    <location>
        <begin position="176"/>
        <end position="194"/>
    </location>
</feature>
<name>A0A1H6J5G7_9ACTN</name>
<evidence type="ECO:0000256" key="1">
    <source>
        <dbReference type="SAM" id="Phobius"/>
    </source>
</evidence>
<keyword evidence="1" id="KW-1133">Transmembrane helix</keyword>
<dbReference type="Proteomes" id="UP000199135">
    <property type="component" value="Unassembled WGS sequence"/>
</dbReference>
<keyword evidence="3" id="KW-1185">Reference proteome</keyword>
<keyword evidence="1" id="KW-0472">Membrane</keyword>
<feature type="transmembrane region" description="Helical" evidence="1">
    <location>
        <begin position="88"/>
        <end position="105"/>
    </location>
</feature>
<feature type="transmembrane region" description="Helical" evidence="1">
    <location>
        <begin position="363"/>
        <end position="379"/>
    </location>
</feature>
<sequence>MTQAEKKASNDLLRPVSLGNEKRLPAFFVRNAVWLFYVAFALRFIGSFFEVTTFTCLLFIPKGLAIDVLDAIAVLLLLAKFLLQKTSIVGWCCAAVIVLAGFLSWRCGHESFFFWLTLFFVCSEGVSLNTLARISITLTSFLVIITLLCSSVGAIENRIFERASGSRPAYGFAHPNYLGLYLLALAIDLVVLRIEEKPGVTVMAILAFFLLDVLFVGSRSSGAAMALLGLLFICFSRVSKSRTRRRLTMAFAVFVLLSIVGSVAVMVRYDSSLPVVNDLFRSINVALSGRLSLAHKYFEMQPLTAFGDDFSRFPPIYWELGQPATFLVDNAYCHVLLRFGVVPFALMVTGFVLLFVDLIRKNTWNSLLLGIVVMAFVGLSEARGMHVECNYFLIGMASELLFSGLTASRTK</sequence>
<gene>
    <name evidence="2" type="ORF">SAMN05216447_105115</name>
</gene>
<feature type="transmembrane region" description="Helical" evidence="1">
    <location>
        <begin position="335"/>
        <end position="356"/>
    </location>
</feature>
<feature type="transmembrane region" description="Helical" evidence="1">
    <location>
        <begin position="64"/>
        <end position="82"/>
    </location>
</feature>
<evidence type="ECO:0000313" key="3">
    <source>
        <dbReference type="Proteomes" id="UP000199135"/>
    </source>
</evidence>